<organism evidence="2 3">
    <name type="scientific">Corynebacterium bovis</name>
    <dbReference type="NCBI Taxonomy" id="36808"/>
    <lineage>
        <taxon>Bacteria</taxon>
        <taxon>Bacillati</taxon>
        <taxon>Actinomycetota</taxon>
        <taxon>Actinomycetes</taxon>
        <taxon>Mycobacteriales</taxon>
        <taxon>Corynebacteriaceae</taxon>
        <taxon>Corynebacterium</taxon>
    </lineage>
</organism>
<comment type="caution">
    <text evidence="2">The sequence shown here is derived from an EMBL/GenBank/DDBJ whole genome shotgun (WGS) entry which is preliminary data.</text>
</comment>
<feature type="compositionally biased region" description="Polar residues" evidence="1">
    <location>
        <begin position="1"/>
        <end position="10"/>
    </location>
</feature>
<dbReference type="PIRSF" id="PIRSF035042">
    <property type="entry name" value="UCP035042_thirdx"/>
    <property type="match status" value="1"/>
</dbReference>
<reference evidence="2 3" key="1">
    <citation type="submission" date="2018-01" db="EMBL/GenBank/DDBJ databases">
        <title>Twenty Corynebacterium bovis Genomes.</title>
        <authorList>
            <person name="Gulvik C.A."/>
        </authorList>
    </citation>
    <scope>NUCLEOTIDE SEQUENCE [LARGE SCALE GENOMIC DNA]</scope>
    <source>
        <strain evidence="2 3">16-2004</strain>
    </source>
</reference>
<name>A0A426Q4X1_9CORY</name>
<dbReference type="CDD" id="cd03062">
    <property type="entry name" value="TRX_Fd_Sucrase"/>
    <property type="match status" value="1"/>
</dbReference>
<evidence type="ECO:0000256" key="1">
    <source>
        <dbReference type="SAM" id="MobiDB-lite"/>
    </source>
</evidence>
<dbReference type="SUPFAM" id="SSF52833">
    <property type="entry name" value="Thioredoxin-like"/>
    <property type="match status" value="1"/>
</dbReference>
<dbReference type="InterPro" id="IPR009737">
    <property type="entry name" value="Aim32/Apd1-like"/>
</dbReference>
<feature type="compositionally biased region" description="Low complexity" evidence="1">
    <location>
        <begin position="33"/>
        <end position="52"/>
    </location>
</feature>
<keyword evidence="3" id="KW-1185">Reference proteome</keyword>
<feature type="compositionally biased region" description="Gly residues" evidence="1">
    <location>
        <begin position="309"/>
        <end position="320"/>
    </location>
</feature>
<accession>A0A426Q4X1</accession>
<sequence length="384" mass="40062">MGTRQNSGVDQDSDGQPGGTPAPGRSAADHTPDTPTGQATTGQAPTGQTTTTRPRRPDPTQDKYRDLCSVLTDELLPGTAKRADLVLALEYAGPWSHDILDGDTLDPELSRRIRSFAKSHRAGIHFIRKPGRAGRRRTGSTLFIAHARAGVLERLTLDGPEDLPDLELGGPGETPGAERVTAPVMLVCTHGKRDRCCAVFGRPVAAALEHAFPLDQVWESSHTKGHRLAPSMVLLPSNHSFGRLTAPQAATVLGQATRGELPVLGNRGRGTLDAAGQVAELAVAQAVVDAGRTVGLTGLDVREPSADGDGPGAGPGGPGEGTTAPSATRASDPGEAEWRVVTETSTGRTWEVGMTRTEVGPVVSSCGGTPKTTTAWTATTVREL</sequence>
<feature type="region of interest" description="Disordered" evidence="1">
    <location>
        <begin position="1"/>
        <end position="63"/>
    </location>
</feature>
<evidence type="ECO:0000313" key="3">
    <source>
        <dbReference type="Proteomes" id="UP000278422"/>
    </source>
</evidence>
<dbReference type="Proteomes" id="UP000278422">
    <property type="component" value="Unassembled WGS sequence"/>
</dbReference>
<gene>
    <name evidence="2" type="ORF">CXF42_05095</name>
</gene>
<protein>
    <submittedName>
        <fullName evidence="2">Sucrase ferredoxin</fullName>
    </submittedName>
</protein>
<dbReference type="RefSeq" id="WP_125175058.1">
    <property type="nucleotide sequence ID" value="NZ_JBHYBM010000112.1"/>
</dbReference>
<evidence type="ECO:0000313" key="2">
    <source>
        <dbReference type="EMBL" id="RRQ04094.1"/>
    </source>
</evidence>
<feature type="region of interest" description="Disordered" evidence="1">
    <location>
        <begin position="299"/>
        <end position="335"/>
    </location>
</feature>
<dbReference type="InterPro" id="IPR010350">
    <property type="entry name" value="Aim32/Apd1-like_bac"/>
</dbReference>
<dbReference type="InterPro" id="IPR036249">
    <property type="entry name" value="Thioredoxin-like_sf"/>
</dbReference>
<dbReference type="Pfam" id="PF06999">
    <property type="entry name" value="Suc_Fer-like"/>
    <property type="match status" value="1"/>
</dbReference>
<dbReference type="AlphaFoldDB" id="A0A426Q4X1"/>
<proteinExistence type="predicted"/>
<dbReference type="EMBL" id="PQNQ01000011">
    <property type="protein sequence ID" value="RRQ04094.1"/>
    <property type="molecule type" value="Genomic_DNA"/>
</dbReference>